<evidence type="ECO:0000313" key="1">
    <source>
        <dbReference type="EMBL" id="MPD06574.1"/>
    </source>
</evidence>
<dbReference type="EMBL" id="VSRR010151922">
    <property type="protein sequence ID" value="MPD06574.1"/>
    <property type="molecule type" value="Genomic_DNA"/>
</dbReference>
<gene>
    <name evidence="1" type="ORF">E2C01_102391</name>
</gene>
<organism evidence="1 2">
    <name type="scientific">Portunus trituberculatus</name>
    <name type="common">Swimming crab</name>
    <name type="synonym">Neptunus trituberculatus</name>
    <dbReference type="NCBI Taxonomy" id="210409"/>
    <lineage>
        <taxon>Eukaryota</taxon>
        <taxon>Metazoa</taxon>
        <taxon>Ecdysozoa</taxon>
        <taxon>Arthropoda</taxon>
        <taxon>Crustacea</taxon>
        <taxon>Multicrustacea</taxon>
        <taxon>Malacostraca</taxon>
        <taxon>Eumalacostraca</taxon>
        <taxon>Eucarida</taxon>
        <taxon>Decapoda</taxon>
        <taxon>Pleocyemata</taxon>
        <taxon>Brachyura</taxon>
        <taxon>Eubrachyura</taxon>
        <taxon>Portunoidea</taxon>
        <taxon>Portunidae</taxon>
        <taxon>Portuninae</taxon>
        <taxon>Portunus</taxon>
    </lineage>
</organism>
<keyword evidence="2" id="KW-1185">Reference proteome</keyword>
<name>A0A5B7KI93_PORTR</name>
<sequence length="65" mass="7027">MRWALHACSSHEVGTARLQQPMRWADSQPVVGQEIPCANTSRPCTGWKHSRPAAGGTTCSGAQQH</sequence>
<dbReference type="Proteomes" id="UP000324222">
    <property type="component" value="Unassembled WGS sequence"/>
</dbReference>
<dbReference type="AlphaFoldDB" id="A0A5B7KI93"/>
<accession>A0A5B7KI93</accession>
<reference evidence="1 2" key="1">
    <citation type="submission" date="2019-05" db="EMBL/GenBank/DDBJ databases">
        <title>Another draft genome of Portunus trituberculatus and its Hox gene families provides insights of decapod evolution.</title>
        <authorList>
            <person name="Jeong J.-H."/>
            <person name="Song I."/>
            <person name="Kim S."/>
            <person name="Choi T."/>
            <person name="Kim D."/>
            <person name="Ryu S."/>
            <person name="Kim W."/>
        </authorList>
    </citation>
    <scope>NUCLEOTIDE SEQUENCE [LARGE SCALE GENOMIC DNA]</scope>
    <source>
        <tissue evidence="1">Muscle</tissue>
    </source>
</reference>
<evidence type="ECO:0000313" key="2">
    <source>
        <dbReference type="Proteomes" id="UP000324222"/>
    </source>
</evidence>
<proteinExistence type="predicted"/>
<comment type="caution">
    <text evidence="1">The sequence shown here is derived from an EMBL/GenBank/DDBJ whole genome shotgun (WGS) entry which is preliminary data.</text>
</comment>
<protein>
    <submittedName>
        <fullName evidence="1">Uncharacterized protein</fullName>
    </submittedName>
</protein>